<reference evidence="10" key="1">
    <citation type="submission" date="2022-11" db="EMBL/GenBank/DDBJ databases">
        <title>Larsenimonas rhizosphaerae sp. nov., isolated from a tidal mudflat.</title>
        <authorList>
            <person name="Lee S.D."/>
            <person name="Kim I.S."/>
        </authorList>
    </citation>
    <scope>NUCLEOTIDE SEQUENCE</scope>
    <source>
        <strain evidence="10">GH2-1</strain>
    </source>
</reference>
<keyword evidence="4 8" id="KW-0418">Kinase</keyword>
<organism evidence="10 11">
    <name type="scientific">Larsenimonas rhizosphaerae</name>
    <dbReference type="NCBI Taxonomy" id="2944682"/>
    <lineage>
        <taxon>Bacteria</taxon>
        <taxon>Pseudomonadati</taxon>
        <taxon>Pseudomonadota</taxon>
        <taxon>Gammaproteobacteria</taxon>
        <taxon>Oceanospirillales</taxon>
        <taxon>Halomonadaceae</taxon>
        <taxon>Larsenimonas</taxon>
    </lineage>
</organism>
<dbReference type="NCBIfam" id="TIGR03828">
    <property type="entry name" value="pfkB"/>
    <property type="match status" value="1"/>
</dbReference>
<proteinExistence type="inferred from homology"/>
<dbReference type="Pfam" id="PF00294">
    <property type="entry name" value="PfkB"/>
    <property type="match status" value="1"/>
</dbReference>
<dbReference type="Proteomes" id="UP001165678">
    <property type="component" value="Unassembled WGS sequence"/>
</dbReference>
<dbReference type="PANTHER" id="PTHR46566:SF5">
    <property type="entry name" value="1-PHOSPHOFRUCTOKINASE"/>
    <property type="match status" value="1"/>
</dbReference>
<evidence type="ECO:0000256" key="3">
    <source>
        <dbReference type="ARBA" id="ARBA00022741"/>
    </source>
</evidence>
<accession>A0AA42CWI2</accession>
<dbReference type="InterPro" id="IPR017583">
    <property type="entry name" value="Tagatose/fructose_Pkinase"/>
</dbReference>
<evidence type="ECO:0000256" key="1">
    <source>
        <dbReference type="ARBA" id="ARBA00010688"/>
    </source>
</evidence>
<evidence type="ECO:0000256" key="6">
    <source>
        <dbReference type="ARBA" id="ARBA00047745"/>
    </source>
</evidence>
<comment type="catalytic activity">
    <reaction evidence="6 8">
        <text>beta-D-fructose 1-phosphate + ATP = beta-D-fructose 1,6-bisphosphate + ADP + H(+)</text>
        <dbReference type="Rhea" id="RHEA:14213"/>
        <dbReference type="ChEBI" id="CHEBI:15378"/>
        <dbReference type="ChEBI" id="CHEBI:30616"/>
        <dbReference type="ChEBI" id="CHEBI:32966"/>
        <dbReference type="ChEBI" id="CHEBI:138881"/>
        <dbReference type="ChEBI" id="CHEBI:456216"/>
        <dbReference type="EC" id="2.7.1.56"/>
    </reaction>
</comment>
<dbReference type="PANTHER" id="PTHR46566">
    <property type="entry name" value="1-PHOSPHOFRUCTOKINASE-RELATED"/>
    <property type="match status" value="1"/>
</dbReference>
<dbReference type="FunFam" id="3.40.1190.20:FF:000001">
    <property type="entry name" value="Phosphofructokinase"/>
    <property type="match status" value="1"/>
</dbReference>
<dbReference type="Gene3D" id="3.40.1190.20">
    <property type="match status" value="1"/>
</dbReference>
<evidence type="ECO:0000256" key="4">
    <source>
        <dbReference type="ARBA" id="ARBA00022777"/>
    </source>
</evidence>
<dbReference type="InterPro" id="IPR022463">
    <property type="entry name" value="1-PFruKinase"/>
</dbReference>
<sequence>MARVIAISLNPALDLSIQLDAVRPGEVNRSESSRMDAAGKGNNVARVLRALGHDVLVTGFLGEDNQGAFERAFAAWGVEDAFVRVPGETRVNVKLSEADGRVTDINGPGAQVGETYLAALEAVLADHAGRASAVVMAGSLPPGVSPERFEQLVRFIGTLEVPVWLDTSGAALKAGFAAVPFAVKPNDVELGEWLGAPVNGREAVVEAARRLNETGIHNVFVSLGGDGMVLSTPAGVWSARPPAVEVVSTVCAGDTLVAAALHGELMQWPVEETLRFATALSADAVRHVGVGDIHATDLETLKTQCVLQQLTDGRPAGEWRV</sequence>
<dbReference type="PROSITE" id="PS00583">
    <property type="entry name" value="PFKB_KINASES_1"/>
    <property type="match status" value="1"/>
</dbReference>
<evidence type="ECO:0000256" key="2">
    <source>
        <dbReference type="ARBA" id="ARBA00022679"/>
    </source>
</evidence>
<dbReference type="InterPro" id="IPR029056">
    <property type="entry name" value="Ribokinase-like"/>
</dbReference>
<dbReference type="GO" id="GO:0005829">
    <property type="term" value="C:cytosol"/>
    <property type="evidence" value="ECO:0007669"/>
    <property type="project" value="TreeGrafter"/>
</dbReference>
<dbReference type="AlphaFoldDB" id="A0AA42CWI2"/>
<dbReference type="GO" id="GO:0005524">
    <property type="term" value="F:ATP binding"/>
    <property type="evidence" value="ECO:0007669"/>
    <property type="project" value="UniProtKB-UniRule"/>
</dbReference>
<protein>
    <recommendedName>
        <fullName evidence="7">Phosphofructokinase</fullName>
    </recommendedName>
</protein>
<gene>
    <name evidence="10" type="primary">pfkB</name>
    <name evidence="10" type="ORF">OQ287_00235</name>
</gene>
<evidence type="ECO:0000256" key="7">
    <source>
        <dbReference type="PIRNR" id="PIRNR000535"/>
    </source>
</evidence>
<evidence type="ECO:0000313" key="10">
    <source>
        <dbReference type="EMBL" id="MCX2522668.1"/>
    </source>
</evidence>
<dbReference type="GO" id="GO:0044281">
    <property type="term" value="P:small molecule metabolic process"/>
    <property type="evidence" value="ECO:0007669"/>
    <property type="project" value="UniProtKB-ARBA"/>
</dbReference>
<keyword evidence="5 8" id="KW-0067">ATP-binding</keyword>
<dbReference type="GO" id="GO:0008662">
    <property type="term" value="F:1-phosphofructokinase activity"/>
    <property type="evidence" value="ECO:0007669"/>
    <property type="project" value="UniProtKB-UniRule"/>
</dbReference>
<evidence type="ECO:0000256" key="8">
    <source>
        <dbReference type="RuleBase" id="RU369061"/>
    </source>
</evidence>
<dbReference type="CDD" id="cd01164">
    <property type="entry name" value="FruK_PfkB_like"/>
    <property type="match status" value="1"/>
</dbReference>
<comment type="caution">
    <text evidence="10">The sequence shown here is derived from an EMBL/GenBank/DDBJ whole genome shotgun (WGS) entry which is preliminary data.</text>
</comment>
<keyword evidence="3 8" id="KW-0547">Nucleotide-binding</keyword>
<dbReference type="InterPro" id="IPR011611">
    <property type="entry name" value="PfkB_dom"/>
</dbReference>
<dbReference type="EMBL" id="JAPIVE010000001">
    <property type="protein sequence ID" value="MCX2522668.1"/>
    <property type="molecule type" value="Genomic_DNA"/>
</dbReference>
<dbReference type="RefSeq" id="WP_265895185.1">
    <property type="nucleotide sequence ID" value="NZ_JAPIVE010000001.1"/>
</dbReference>
<dbReference type="PIRSF" id="PIRSF000535">
    <property type="entry name" value="1PFK/6PFK/LacC"/>
    <property type="match status" value="1"/>
</dbReference>
<feature type="domain" description="Carbohydrate kinase PfkB" evidence="9">
    <location>
        <begin position="11"/>
        <end position="292"/>
    </location>
</feature>
<dbReference type="GO" id="GO:0016052">
    <property type="term" value="P:carbohydrate catabolic process"/>
    <property type="evidence" value="ECO:0007669"/>
    <property type="project" value="UniProtKB-ARBA"/>
</dbReference>
<evidence type="ECO:0000313" key="11">
    <source>
        <dbReference type="Proteomes" id="UP001165678"/>
    </source>
</evidence>
<evidence type="ECO:0000259" key="9">
    <source>
        <dbReference type="Pfam" id="PF00294"/>
    </source>
</evidence>
<keyword evidence="2 7" id="KW-0808">Transferase</keyword>
<comment type="similarity">
    <text evidence="1 7 8">Belongs to the carbohydrate kinase PfkB family.</text>
</comment>
<evidence type="ECO:0000256" key="5">
    <source>
        <dbReference type="ARBA" id="ARBA00022840"/>
    </source>
</evidence>
<comment type="function">
    <text evidence="8">Catalyzes the ATP-dependent phosphorylation of fructose-l-phosphate to fructose-l,6-bisphosphate.</text>
</comment>
<name>A0AA42CWI2_9GAMM</name>
<dbReference type="InterPro" id="IPR002173">
    <property type="entry name" value="Carboh/pur_kinase_PfkB_CS"/>
</dbReference>
<dbReference type="SUPFAM" id="SSF53613">
    <property type="entry name" value="Ribokinase-like"/>
    <property type="match status" value="1"/>
</dbReference>
<dbReference type="NCBIfam" id="TIGR03168">
    <property type="entry name" value="1-PFK"/>
    <property type="match status" value="1"/>
</dbReference>
<keyword evidence="11" id="KW-1185">Reference proteome</keyword>